<dbReference type="InterPro" id="IPR050541">
    <property type="entry name" value="LRR_TM_domain-containing"/>
</dbReference>
<gene>
    <name evidence="5" type="ORF">TCAL_00275</name>
</gene>
<evidence type="ECO:0000256" key="4">
    <source>
        <dbReference type="SAM" id="SignalP"/>
    </source>
</evidence>
<dbReference type="Proteomes" id="UP000318571">
    <property type="component" value="Chromosome 7"/>
</dbReference>
<dbReference type="PANTHER" id="PTHR24369:SF210">
    <property type="entry name" value="CHAOPTIN-RELATED"/>
    <property type="match status" value="1"/>
</dbReference>
<sequence>MSAISTILLLFGVSDILASISLEEQVKLLEARIGNLESPTWLVLEKGPRRQHWTECSKVEICHCSWEEQSINCRGRFTTTGTNNVWNQVIIRDVHHLDVSSNNIRFISPRAFESLSSLEELNVENNQVMHIPEFAFRDLKDLLHLKLSRNRLQILPKRLLAFCPRLQTMYVRSTTVICPRMKSQMCLTGCLAKILIWKKWICRLTP</sequence>
<feature type="chain" id="PRO_5022089980" description="LRRNT domain-containing protein" evidence="4">
    <location>
        <begin position="19"/>
        <end position="206"/>
    </location>
</feature>
<protein>
    <recommendedName>
        <fullName evidence="7">LRRNT domain-containing protein</fullName>
    </recommendedName>
</protein>
<evidence type="ECO:0000256" key="3">
    <source>
        <dbReference type="ARBA" id="ARBA00022737"/>
    </source>
</evidence>
<evidence type="ECO:0000313" key="5">
    <source>
        <dbReference type="EMBL" id="TRY72120.1"/>
    </source>
</evidence>
<organism evidence="5 6">
    <name type="scientific">Tigriopus californicus</name>
    <name type="common">Marine copepod</name>
    <dbReference type="NCBI Taxonomy" id="6832"/>
    <lineage>
        <taxon>Eukaryota</taxon>
        <taxon>Metazoa</taxon>
        <taxon>Ecdysozoa</taxon>
        <taxon>Arthropoda</taxon>
        <taxon>Crustacea</taxon>
        <taxon>Multicrustacea</taxon>
        <taxon>Hexanauplia</taxon>
        <taxon>Copepoda</taxon>
        <taxon>Harpacticoida</taxon>
        <taxon>Harpacticidae</taxon>
        <taxon>Tigriopus</taxon>
    </lineage>
</organism>
<accession>A0A553P3A3</accession>
<proteinExistence type="predicted"/>
<keyword evidence="3" id="KW-0677">Repeat</keyword>
<dbReference type="STRING" id="6832.A0A553P3A3"/>
<dbReference type="InterPro" id="IPR032675">
    <property type="entry name" value="LRR_dom_sf"/>
</dbReference>
<dbReference type="SMART" id="SM00369">
    <property type="entry name" value="LRR_TYP"/>
    <property type="match status" value="3"/>
</dbReference>
<keyword evidence="2 4" id="KW-0732">Signal</keyword>
<name>A0A553P3A3_TIGCA</name>
<reference evidence="5 6" key="1">
    <citation type="journal article" date="2018" name="Nat. Ecol. Evol.">
        <title>Genomic signatures of mitonuclear coevolution across populations of Tigriopus californicus.</title>
        <authorList>
            <person name="Barreto F.S."/>
            <person name="Watson E.T."/>
            <person name="Lima T.G."/>
            <person name="Willett C.S."/>
            <person name="Edmands S."/>
            <person name="Li W."/>
            <person name="Burton R.S."/>
        </authorList>
    </citation>
    <scope>NUCLEOTIDE SEQUENCE [LARGE SCALE GENOMIC DNA]</scope>
    <source>
        <strain evidence="5 6">San Diego</strain>
    </source>
</reference>
<dbReference type="SUPFAM" id="SSF52058">
    <property type="entry name" value="L domain-like"/>
    <property type="match status" value="1"/>
</dbReference>
<evidence type="ECO:0000313" key="6">
    <source>
        <dbReference type="Proteomes" id="UP000318571"/>
    </source>
</evidence>
<keyword evidence="1" id="KW-0433">Leucine-rich repeat</keyword>
<comment type="caution">
    <text evidence="5">The sequence shown here is derived from an EMBL/GenBank/DDBJ whole genome shotgun (WGS) entry which is preliminary data.</text>
</comment>
<dbReference type="EMBL" id="VCGU01000008">
    <property type="protein sequence ID" value="TRY72120.1"/>
    <property type="molecule type" value="Genomic_DNA"/>
</dbReference>
<dbReference type="InterPro" id="IPR001611">
    <property type="entry name" value="Leu-rich_rpt"/>
</dbReference>
<dbReference type="Pfam" id="PF13855">
    <property type="entry name" value="LRR_8"/>
    <property type="match status" value="1"/>
</dbReference>
<dbReference type="GO" id="GO:0005886">
    <property type="term" value="C:plasma membrane"/>
    <property type="evidence" value="ECO:0007669"/>
    <property type="project" value="TreeGrafter"/>
</dbReference>
<dbReference type="Gene3D" id="3.80.10.10">
    <property type="entry name" value="Ribonuclease Inhibitor"/>
    <property type="match status" value="1"/>
</dbReference>
<feature type="signal peptide" evidence="4">
    <location>
        <begin position="1"/>
        <end position="18"/>
    </location>
</feature>
<keyword evidence="6" id="KW-1185">Reference proteome</keyword>
<evidence type="ECO:0000256" key="2">
    <source>
        <dbReference type="ARBA" id="ARBA00022729"/>
    </source>
</evidence>
<evidence type="ECO:0000256" key="1">
    <source>
        <dbReference type="ARBA" id="ARBA00022614"/>
    </source>
</evidence>
<dbReference type="PANTHER" id="PTHR24369">
    <property type="entry name" value="ANTIGEN BSP, PUTATIVE-RELATED"/>
    <property type="match status" value="1"/>
</dbReference>
<dbReference type="Pfam" id="PF00560">
    <property type="entry name" value="LRR_1"/>
    <property type="match status" value="1"/>
</dbReference>
<dbReference type="AlphaFoldDB" id="A0A553P3A3"/>
<evidence type="ECO:0008006" key="7">
    <source>
        <dbReference type="Google" id="ProtNLM"/>
    </source>
</evidence>
<dbReference type="InterPro" id="IPR003591">
    <property type="entry name" value="Leu-rich_rpt_typical-subtyp"/>
</dbReference>